<feature type="non-terminal residue" evidence="1">
    <location>
        <position position="1"/>
    </location>
</feature>
<name>A0ABW3C831_9ACTN</name>
<accession>A0ABW3C831</accession>
<protein>
    <submittedName>
        <fullName evidence="1">Uncharacterized protein</fullName>
    </submittedName>
</protein>
<dbReference type="Proteomes" id="UP001597083">
    <property type="component" value="Unassembled WGS sequence"/>
</dbReference>
<sequence length="69" mass="7659">DDAIVKLSAAEMTQLYTEAFAMVESLFAECNKQCADIDAVPDADEDAIYKAQQAAVWVYEGIDIPERTR</sequence>
<proteinExistence type="predicted"/>
<dbReference type="EMBL" id="JBHTIR010000011">
    <property type="protein sequence ID" value="MFD0850641.1"/>
    <property type="molecule type" value="Genomic_DNA"/>
</dbReference>
<reference evidence="2" key="1">
    <citation type="journal article" date="2019" name="Int. J. Syst. Evol. Microbiol.">
        <title>The Global Catalogue of Microorganisms (GCM) 10K type strain sequencing project: providing services to taxonomists for standard genome sequencing and annotation.</title>
        <authorList>
            <consortium name="The Broad Institute Genomics Platform"/>
            <consortium name="The Broad Institute Genome Sequencing Center for Infectious Disease"/>
            <person name="Wu L."/>
            <person name="Ma J."/>
        </authorList>
    </citation>
    <scope>NUCLEOTIDE SEQUENCE [LARGE SCALE GENOMIC DNA]</scope>
    <source>
        <strain evidence="2">JCM 31696</strain>
    </source>
</reference>
<evidence type="ECO:0000313" key="2">
    <source>
        <dbReference type="Proteomes" id="UP001597083"/>
    </source>
</evidence>
<gene>
    <name evidence="1" type="ORF">ACFQ07_00095</name>
</gene>
<comment type="caution">
    <text evidence="1">The sequence shown here is derived from an EMBL/GenBank/DDBJ whole genome shotgun (WGS) entry which is preliminary data.</text>
</comment>
<organism evidence="1 2">
    <name type="scientific">Actinomadura adrarensis</name>
    <dbReference type="NCBI Taxonomy" id="1819600"/>
    <lineage>
        <taxon>Bacteria</taxon>
        <taxon>Bacillati</taxon>
        <taxon>Actinomycetota</taxon>
        <taxon>Actinomycetes</taxon>
        <taxon>Streptosporangiales</taxon>
        <taxon>Thermomonosporaceae</taxon>
        <taxon>Actinomadura</taxon>
    </lineage>
</organism>
<evidence type="ECO:0000313" key="1">
    <source>
        <dbReference type="EMBL" id="MFD0850641.1"/>
    </source>
</evidence>
<keyword evidence="2" id="KW-1185">Reference proteome</keyword>